<evidence type="ECO:0000256" key="4">
    <source>
        <dbReference type="PROSITE-ProRule" id="PRU00091"/>
    </source>
</evidence>
<dbReference type="Gene3D" id="3.30.40.10">
    <property type="entry name" value="Zinc/RING finger domain, C3HC4 (zinc finger)"/>
    <property type="match status" value="1"/>
</dbReference>
<dbReference type="PANTHER" id="PTHR46603:SF1">
    <property type="entry name" value="ABSCISSION_NOCUT CHECKPOINT REGULATOR"/>
    <property type="match status" value="1"/>
</dbReference>
<reference evidence="7" key="1">
    <citation type="submission" date="2020-11" db="EMBL/GenBank/DDBJ databases">
        <authorList>
            <person name="Tran Van P."/>
        </authorList>
    </citation>
    <scope>NUCLEOTIDE SEQUENCE</scope>
</reference>
<dbReference type="Pfam" id="PF22586">
    <property type="entry name" value="ANCHR-like_BBOX"/>
    <property type="match status" value="1"/>
</dbReference>
<dbReference type="PROSITE" id="PS50178">
    <property type="entry name" value="ZF_FYVE"/>
    <property type="match status" value="1"/>
</dbReference>
<dbReference type="InterPro" id="IPR011011">
    <property type="entry name" value="Znf_FYVE_PHD"/>
</dbReference>
<feature type="domain" description="FYVE-type" evidence="6">
    <location>
        <begin position="1"/>
        <end position="56"/>
    </location>
</feature>
<feature type="region of interest" description="Disordered" evidence="5">
    <location>
        <begin position="229"/>
        <end position="259"/>
    </location>
</feature>
<dbReference type="InterPro" id="IPR017455">
    <property type="entry name" value="Znf_FYVE-rel"/>
</dbReference>
<dbReference type="EMBL" id="OE839179">
    <property type="protein sequence ID" value="CAD7586011.1"/>
    <property type="molecule type" value="Genomic_DNA"/>
</dbReference>
<dbReference type="CDD" id="cd19817">
    <property type="entry name" value="Bbox1_ANCHR-like"/>
    <property type="match status" value="1"/>
</dbReference>
<keyword evidence="2 4" id="KW-0863">Zinc-finger</keyword>
<dbReference type="PANTHER" id="PTHR46603">
    <property type="entry name" value="ABSCISSION/NOCUT CHECKPOINT REGULATOR"/>
    <property type="match status" value="1"/>
</dbReference>
<sequence>MSCHGCATSFGFFNREHGCPSCGFSYCNKCLQFKCELSKLGPGQHKVCRECSEHGGQPPKRHYEPPAALIRRLESLENPAGPPITVYTPNPRMVELKSGLEEPDRQIAERLEKLRADRKKGPAPTEEEVVSRLARLRGQSYIPANTKLANALVVLSSTTEDGEIEPTYTAPDTRTDQEKADSLLNQFAEEKQLLDKLPSPEQEIAERLNKLRRESTSPQDEVTALMRQLSTQSGSAHSGKDVQDCPGAAESQDVSMESDGENEEVMARKIMASALLEAELDKKAGVLVGSSSEELSDSDKEDKSESPWCIICNEDATLQCTDCDGDLYCNECFSKGHREWGMTDHKARPFNH</sequence>
<organism evidence="7">
    <name type="scientific">Timema genevievae</name>
    <name type="common">Walking stick</name>
    <dbReference type="NCBI Taxonomy" id="629358"/>
    <lineage>
        <taxon>Eukaryota</taxon>
        <taxon>Metazoa</taxon>
        <taxon>Ecdysozoa</taxon>
        <taxon>Arthropoda</taxon>
        <taxon>Hexapoda</taxon>
        <taxon>Insecta</taxon>
        <taxon>Pterygota</taxon>
        <taxon>Neoptera</taxon>
        <taxon>Polyneoptera</taxon>
        <taxon>Phasmatodea</taxon>
        <taxon>Timematodea</taxon>
        <taxon>Timematoidea</taxon>
        <taxon>Timematidae</taxon>
        <taxon>Timema</taxon>
    </lineage>
</organism>
<dbReference type="InterPro" id="IPR000306">
    <property type="entry name" value="Znf_FYVE"/>
</dbReference>
<proteinExistence type="predicted"/>
<dbReference type="InterPro" id="IPR013083">
    <property type="entry name" value="Znf_RING/FYVE/PHD"/>
</dbReference>
<evidence type="ECO:0000256" key="5">
    <source>
        <dbReference type="SAM" id="MobiDB-lite"/>
    </source>
</evidence>
<evidence type="ECO:0000256" key="1">
    <source>
        <dbReference type="ARBA" id="ARBA00022723"/>
    </source>
</evidence>
<keyword evidence="1" id="KW-0479">Metal-binding</keyword>
<keyword evidence="3" id="KW-0862">Zinc</keyword>
<accession>A0A7R9JPC7</accession>
<dbReference type="SUPFAM" id="SSF57903">
    <property type="entry name" value="FYVE/PHD zinc finger"/>
    <property type="match status" value="1"/>
</dbReference>
<evidence type="ECO:0000313" key="7">
    <source>
        <dbReference type="EMBL" id="CAD7586011.1"/>
    </source>
</evidence>
<dbReference type="InterPro" id="IPR044553">
    <property type="entry name" value="Bbox1_ANCHR"/>
</dbReference>
<evidence type="ECO:0000256" key="3">
    <source>
        <dbReference type="ARBA" id="ARBA00022833"/>
    </source>
</evidence>
<name>A0A7R9JPC7_TIMGE</name>
<dbReference type="Pfam" id="PF01363">
    <property type="entry name" value="FYVE"/>
    <property type="match status" value="1"/>
</dbReference>
<evidence type="ECO:0000256" key="2">
    <source>
        <dbReference type="ARBA" id="ARBA00022771"/>
    </source>
</evidence>
<dbReference type="GO" id="GO:0008270">
    <property type="term" value="F:zinc ion binding"/>
    <property type="evidence" value="ECO:0007669"/>
    <property type="project" value="UniProtKB-KW"/>
</dbReference>
<evidence type="ECO:0000259" key="6">
    <source>
        <dbReference type="PROSITE" id="PS50178"/>
    </source>
</evidence>
<protein>
    <recommendedName>
        <fullName evidence="6">FYVE-type domain-containing protein</fullName>
    </recommendedName>
</protein>
<dbReference type="AlphaFoldDB" id="A0A7R9JPC7"/>
<dbReference type="SMART" id="SM00064">
    <property type="entry name" value="FYVE"/>
    <property type="match status" value="1"/>
</dbReference>
<gene>
    <name evidence="7" type="ORF">TGEB3V08_LOCUS452</name>
</gene>
<dbReference type="SUPFAM" id="SSF57845">
    <property type="entry name" value="B-box zinc-binding domain"/>
    <property type="match status" value="1"/>
</dbReference>